<proteinExistence type="predicted"/>
<reference evidence="1 2" key="1">
    <citation type="submission" date="2024-01" db="EMBL/GenBank/DDBJ databases">
        <title>The genomes of 5 underutilized Papilionoideae crops provide insights into root nodulation and disease resistanc.</title>
        <authorList>
            <person name="Jiang F."/>
        </authorList>
    </citation>
    <scope>NUCLEOTIDE SEQUENCE [LARGE SCALE GENOMIC DNA]</scope>
    <source>
        <strain evidence="1">LVBAO_FW01</strain>
        <tissue evidence="1">Leaves</tissue>
    </source>
</reference>
<evidence type="ECO:0000313" key="2">
    <source>
        <dbReference type="Proteomes" id="UP001367508"/>
    </source>
</evidence>
<accession>A0AAN9JVJ7</accession>
<evidence type="ECO:0000313" key="1">
    <source>
        <dbReference type="EMBL" id="KAK7306300.1"/>
    </source>
</evidence>
<comment type="caution">
    <text evidence="1">The sequence shown here is derived from an EMBL/GenBank/DDBJ whole genome shotgun (WGS) entry which is preliminary data.</text>
</comment>
<sequence>MTPVFRYMACNPTVSPLSPSSSMWLVASAIPTTSIFQFGFLKPQYCKVTSHVPVGASSTKDKGLESRCLMHARRPMQGEGSTPVCRGSLGKIWLNYGGRNRLGF</sequence>
<dbReference type="Proteomes" id="UP001367508">
    <property type="component" value="Unassembled WGS sequence"/>
</dbReference>
<name>A0AAN9JVJ7_CANGL</name>
<dbReference type="AlphaFoldDB" id="A0AAN9JVJ7"/>
<gene>
    <name evidence="1" type="ORF">VNO77_44228</name>
</gene>
<organism evidence="1 2">
    <name type="scientific">Canavalia gladiata</name>
    <name type="common">Sword bean</name>
    <name type="synonym">Dolichos gladiatus</name>
    <dbReference type="NCBI Taxonomy" id="3824"/>
    <lineage>
        <taxon>Eukaryota</taxon>
        <taxon>Viridiplantae</taxon>
        <taxon>Streptophyta</taxon>
        <taxon>Embryophyta</taxon>
        <taxon>Tracheophyta</taxon>
        <taxon>Spermatophyta</taxon>
        <taxon>Magnoliopsida</taxon>
        <taxon>eudicotyledons</taxon>
        <taxon>Gunneridae</taxon>
        <taxon>Pentapetalae</taxon>
        <taxon>rosids</taxon>
        <taxon>fabids</taxon>
        <taxon>Fabales</taxon>
        <taxon>Fabaceae</taxon>
        <taxon>Papilionoideae</taxon>
        <taxon>50 kb inversion clade</taxon>
        <taxon>NPAAA clade</taxon>
        <taxon>indigoferoid/millettioid clade</taxon>
        <taxon>Phaseoleae</taxon>
        <taxon>Canavalia</taxon>
    </lineage>
</organism>
<dbReference type="EMBL" id="JAYMYQ010000011">
    <property type="protein sequence ID" value="KAK7306300.1"/>
    <property type="molecule type" value="Genomic_DNA"/>
</dbReference>
<protein>
    <submittedName>
        <fullName evidence="1">Uncharacterized protein</fullName>
    </submittedName>
</protein>
<keyword evidence="2" id="KW-1185">Reference proteome</keyword>